<dbReference type="GO" id="GO:0046983">
    <property type="term" value="F:protein dimerization activity"/>
    <property type="evidence" value="ECO:0007669"/>
    <property type="project" value="InterPro"/>
</dbReference>
<dbReference type="RefSeq" id="WP_010352682.1">
    <property type="nucleotide sequence ID" value="NZ_BCML01000166.1"/>
</dbReference>
<dbReference type="Pfam" id="PF07730">
    <property type="entry name" value="HisKA_3"/>
    <property type="match status" value="1"/>
</dbReference>
<reference evidence="6 8" key="1">
    <citation type="journal article" date="2023" name="Microb. Genom.">
        <title>Mesoterricola silvestris gen. nov., sp. nov., Mesoterricola sediminis sp. nov., Geothrix oryzae sp. nov., Geothrix edaphica sp. nov., Geothrix rubra sp. nov., and Geothrix limicola sp. nov., six novel members of Acidobacteriota isolated from soils.</title>
        <authorList>
            <person name="Weisberg A.J."/>
            <person name="Pearce E."/>
            <person name="Kramer C.G."/>
            <person name="Chang J.H."/>
            <person name="Clarke C.R."/>
        </authorList>
    </citation>
    <scope>NUCLEOTIDE SEQUENCE</scope>
    <source>
        <strain evidence="7 8">NB05-1H</strain>
        <strain evidence="6">NRRL_B-16521</strain>
    </source>
</reference>
<dbReference type="AlphaFoldDB" id="A0AAP6BJ15"/>
<keyword evidence="2 6" id="KW-0418">Kinase</keyword>
<feature type="transmembrane region" description="Helical" evidence="4">
    <location>
        <begin position="79"/>
        <end position="99"/>
    </location>
</feature>
<dbReference type="CDD" id="cd16917">
    <property type="entry name" value="HATPase_UhpB-NarQ-NarX-like"/>
    <property type="match status" value="1"/>
</dbReference>
<comment type="caution">
    <text evidence="6">The sequence shown here is derived from an EMBL/GenBank/DDBJ whole genome shotgun (WGS) entry which is preliminary data.</text>
</comment>
<protein>
    <submittedName>
        <fullName evidence="6">Histidine kinase</fullName>
    </submittedName>
</protein>
<dbReference type="Gene3D" id="3.30.565.10">
    <property type="entry name" value="Histidine kinase-like ATPase, C-terminal domain"/>
    <property type="match status" value="1"/>
</dbReference>
<dbReference type="GeneID" id="69805049"/>
<dbReference type="Gene3D" id="1.20.5.1930">
    <property type="match status" value="1"/>
</dbReference>
<organism evidence="6 9">
    <name type="scientific">Streptomyces acidiscabies</name>
    <dbReference type="NCBI Taxonomy" id="42234"/>
    <lineage>
        <taxon>Bacteria</taxon>
        <taxon>Bacillati</taxon>
        <taxon>Actinomycetota</taxon>
        <taxon>Actinomycetes</taxon>
        <taxon>Kitasatosporales</taxon>
        <taxon>Streptomycetaceae</taxon>
        <taxon>Streptomyces</taxon>
    </lineage>
</organism>
<dbReference type="GO" id="GO:0016020">
    <property type="term" value="C:membrane"/>
    <property type="evidence" value="ECO:0007669"/>
    <property type="project" value="InterPro"/>
</dbReference>
<evidence type="ECO:0000313" key="8">
    <source>
        <dbReference type="Proteomes" id="UP001272987"/>
    </source>
</evidence>
<proteinExistence type="predicted"/>
<dbReference type="GO" id="GO:0000155">
    <property type="term" value="F:phosphorelay sensor kinase activity"/>
    <property type="evidence" value="ECO:0007669"/>
    <property type="project" value="InterPro"/>
</dbReference>
<evidence type="ECO:0000259" key="5">
    <source>
        <dbReference type="Pfam" id="PF07730"/>
    </source>
</evidence>
<evidence type="ECO:0000256" key="2">
    <source>
        <dbReference type="ARBA" id="ARBA00022777"/>
    </source>
</evidence>
<evidence type="ECO:0000256" key="3">
    <source>
        <dbReference type="ARBA" id="ARBA00023012"/>
    </source>
</evidence>
<dbReference type="EMBL" id="JARAWC010000040">
    <property type="protein sequence ID" value="MDX2965377.1"/>
    <property type="molecule type" value="Genomic_DNA"/>
</dbReference>
<feature type="transmembrane region" description="Helical" evidence="4">
    <location>
        <begin position="111"/>
        <end position="131"/>
    </location>
</feature>
<evidence type="ECO:0000313" key="9">
    <source>
        <dbReference type="Proteomes" id="UP001282288"/>
    </source>
</evidence>
<evidence type="ECO:0000313" key="7">
    <source>
        <dbReference type="EMBL" id="MDX3024554.1"/>
    </source>
</evidence>
<dbReference type="Proteomes" id="UP001282288">
    <property type="component" value="Unassembled WGS sequence"/>
</dbReference>
<dbReference type="EMBL" id="JARAWP010000036">
    <property type="protein sequence ID" value="MDX3024554.1"/>
    <property type="molecule type" value="Genomic_DNA"/>
</dbReference>
<feature type="transmembrane region" description="Helical" evidence="4">
    <location>
        <begin position="161"/>
        <end position="187"/>
    </location>
</feature>
<keyword evidence="4" id="KW-1133">Transmembrane helix</keyword>
<gene>
    <name evidence="6" type="ORF">PV399_37540</name>
    <name evidence="7" type="ORF">PV666_42785</name>
</gene>
<evidence type="ECO:0000256" key="1">
    <source>
        <dbReference type="ARBA" id="ARBA00022679"/>
    </source>
</evidence>
<keyword evidence="8" id="KW-1185">Reference proteome</keyword>
<feature type="domain" description="Signal transduction histidine kinase subgroup 3 dimerisation and phosphoacceptor" evidence="5">
    <location>
        <begin position="208"/>
        <end position="275"/>
    </location>
</feature>
<dbReference type="Proteomes" id="UP001272987">
    <property type="component" value="Unassembled WGS sequence"/>
</dbReference>
<keyword evidence="4" id="KW-0472">Membrane</keyword>
<name>A0AAP6BJ15_9ACTN</name>
<dbReference type="InterPro" id="IPR050482">
    <property type="entry name" value="Sensor_HK_TwoCompSys"/>
</dbReference>
<dbReference type="InterPro" id="IPR036890">
    <property type="entry name" value="HATPase_C_sf"/>
</dbReference>
<dbReference type="SUPFAM" id="SSF55874">
    <property type="entry name" value="ATPase domain of HSP90 chaperone/DNA topoisomerase II/histidine kinase"/>
    <property type="match status" value="1"/>
</dbReference>
<dbReference type="InterPro" id="IPR011712">
    <property type="entry name" value="Sig_transdc_His_kin_sub3_dim/P"/>
</dbReference>
<keyword evidence="4" id="KW-0812">Transmembrane</keyword>
<feature type="transmembrane region" description="Helical" evidence="4">
    <location>
        <begin position="20"/>
        <end position="38"/>
    </location>
</feature>
<dbReference type="PANTHER" id="PTHR24421">
    <property type="entry name" value="NITRATE/NITRITE SENSOR PROTEIN NARX-RELATED"/>
    <property type="match status" value="1"/>
</dbReference>
<sequence length="400" mass="42382">MRGWWGRKSTPEKFDTYTRWSFGSFGLIEVGAVVPSLGPLGPGFGGVVVTLVVLHGAAMVVVVSRAMDWHRGTRDQPVRLLYGFGALTAGIGLTALAIGEYGPDGGRVDNVTGGIYGIIMVFGPGVLCFGLRERRRMYAVVGGFSVGTVPAMLAFGQPWPAALVVAVVVLLSSSLCAVIGVFSIWITNAVYELDDAREAQARLAVAEERLRFGRDLHDVMGRNLAVIALKSELAVQLARRGRAEAVEQMVEVQRIAQESQREVREVVRGYREVDLGVELLGARGVLSAAGISCEVRGEVGELAGEVQSVLGWVVREATTNVLRHGDAQRCSVRLVVSGEQVVLTVENDGASDGVGEGGSGLAGLRERLASVEGTLEAGLVKSGVFRLVATVPVSVNEVTS</sequence>
<dbReference type="PANTHER" id="PTHR24421:SF63">
    <property type="entry name" value="SENSOR HISTIDINE KINASE DESK"/>
    <property type="match status" value="1"/>
</dbReference>
<feature type="transmembrane region" description="Helical" evidence="4">
    <location>
        <begin position="44"/>
        <end position="67"/>
    </location>
</feature>
<keyword evidence="3" id="KW-0902">Two-component regulatory system</keyword>
<keyword evidence="1" id="KW-0808">Transferase</keyword>
<evidence type="ECO:0000256" key="4">
    <source>
        <dbReference type="SAM" id="Phobius"/>
    </source>
</evidence>
<evidence type="ECO:0000313" key="6">
    <source>
        <dbReference type="EMBL" id="MDX2965377.1"/>
    </source>
</evidence>
<feature type="transmembrane region" description="Helical" evidence="4">
    <location>
        <begin position="138"/>
        <end position="155"/>
    </location>
</feature>
<accession>A0AAP6BJ15</accession>